<comment type="caution">
    <text evidence="1">The sequence shown here is derived from an EMBL/GenBank/DDBJ whole genome shotgun (WGS) entry which is preliminary data.</text>
</comment>
<proteinExistence type="predicted"/>
<evidence type="ECO:0000313" key="2">
    <source>
        <dbReference type="Proteomes" id="UP001060215"/>
    </source>
</evidence>
<dbReference type="Proteomes" id="UP001060215">
    <property type="component" value="Chromosome 7"/>
</dbReference>
<dbReference type="EMBL" id="CM045764">
    <property type="protein sequence ID" value="KAI8007609.1"/>
    <property type="molecule type" value="Genomic_DNA"/>
</dbReference>
<keyword evidence="1" id="KW-0808">Transferase</keyword>
<organism evidence="1 2">
    <name type="scientific">Camellia lanceoleosa</name>
    <dbReference type="NCBI Taxonomy" id="1840588"/>
    <lineage>
        <taxon>Eukaryota</taxon>
        <taxon>Viridiplantae</taxon>
        <taxon>Streptophyta</taxon>
        <taxon>Embryophyta</taxon>
        <taxon>Tracheophyta</taxon>
        <taxon>Spermatophyta</taxon>
        <taxon>Magnoliopsida</taxon>
        <taxon>eudicotyledons</taxon>
        <taxon>Gunneridae</taxon>
        <taxon>Pentapetalae</taxon>
        <taxon>asterids</taxon>
        <taxon>Ericales</taxon>
        <taxon>Theaceae</taxon>
        <taxon>Camellia</taxon>
    </lineage>
</organism>
<name>A0ACC0H3U4_9ERIC</name>
<keyword evidence="2" id="KW-1185">Reference proteome</keyword>
<reference evidence="1 2" key="1">
    <citation type="journal article" date="2022" name="Plant J.">
        <title>Chromosome-level genome of Camellia lanceoleosa provides a valuable resource for understanding genome evolution and self-incompatibility.</title>
        <authorList>
            <person name="Gong W."/>
            <person name="Xiao S."/>
            <person name="Wang L."/>
            <person name="Liao Z."/>
            <person name="Chang Y."/>
            <person name="Mo W."/>
            <person name="Hu G."/>
            <person name="Li W."/>
            <person name="Zhao G."/>
            <person name="Zhu H."/>
            <person name="Hu X."/>
            <person name="Ji K."/>
            <person name="Xiang X."/>
            <person name="Song Q."/>
            <person name="Yuan D."/>
            <person name="Jin S."/>
            <person name="Zhang L."/>
        </authorList>
    </citation>
    <scope>NUCLEOTIDE SEQUENCE [LARGE SCALE GENOMIC DNA]</scope>
    <source>
        <strain evidence="1">SQ_2022a</strain>
    </source>
</reference>
<evidence type="ECO:0000313" key="1">
    <source>
        <dbReference type="EMBL" id="KAI8007609.1"/>
    </source>
</evidence>
<protein>
    <submittedName>
        <fullName evidence="1">Mitogen-activated protein kinase kinase kinase 18</fullName>
    </submittedName>
</protein>
<accession>A0ACC0H3U4</accession>
<sequence>MNWTRGHTIGRGSSATVSAATSPHSGNVFAVKSTELSQSQFLQREQKILSTLISPHVVEYIGYDITKEKDRLVYNLHMEYVPGGTLSDAIRRHGGGGGGRLDEAVIGNYTHEILKGLEYIHSIGVAHCDVKSQNILIGESGAKLADFGCAKWLNPREDKAAPIGGTPMFMAPEVARGEEQGLSGDIWALGCTVIEMATGGGSPWTRVADPVSVLYRIGFSGEIPEFPDFLSSQAKDFLGKCLKRDPKERWTAKQLLNHTFLGESNSHTKQFVEFNSDSPTSILDHGVWNTVEESETLDLDSPAKRIGLLLCSGVANWRWDENWITIRSNNNEH</sequence>
<keyword evidence="1" id="KW-0418">Kinase</keyword>
<gene>
    <name evidence="1" type="ORF">LOK49_LG07G02599</name>
</gene>